<evidence type="ECO:0000256" key="5">
    <source>
        <dbReference type="ARBA" id="ARBA00023136"/>
    </source>
</evidence>
<dbReference type="PROSITE" id="PS51380">
    <property type="entry name" value="EXS"/>
    <property type="match status" value="1"/>
</dbReference>
<feature type="transmembrane region" description="Helical" evidence="7">
    <location>
        <begin position="392"/>
        <end position="414"/>
    </location>
</feature>
<evidence type="ECO:0000256" key="2">
    <source>
        <dbReference type="ARBA" id="ARBA00009665"/>
    </source>
</evidence>
<feature type="transmembrane region" description="Helical" evidence="7">
    <location>
        <begin position="266"/>
        <end position="287"/>
    </location>
</feature>
<sequence length="642" mass="74531">MLAIKKVANIVTVREDKVFNQCCRQSQSDGYNVTWNIYAKMKFAEHLSAHITPEWRKQYISYEEMKAMLYTAVEEAPSAESVEPEVIQRHFASFDEVFFTFCDRELKKISTFYSEKLAEATRKYAALQNELKTALELQHGSGKNKGKSSTRLHLSTRKLRELKLAFSEFYLSLILLQNYQNLNYTGFRKILKKHDKLLSVDSGSKWRVECVETSHFYTSKDIDKLIQETEATVTNDLEGGDRQRAMKRLRVPPLGEHQSPWTTFKVGLFSGSFIILFIAVVLSAIFHESGENLKVAFRLYRGPLLIIQFLFLIGVNVYGWRSSGVNHVLIFELDPRNHLSEQHLMELAAVLGVIFRHEARFWLLKIMGRVLVSPFAYVNFADFWLADQLNSLTTALMDFHFLTCFYITNAWFRFAQCLRRYRDSKEAFPHLANAGKYATTFLVVIANTLHVYHRDEYNNQWENPWLWSWVASCIVNSVYSYTWDLKMDWGLLDNNAGENRFLREEVVYSAAGFYYFAIIEDFVLRFIWVASFILTQCGHISSDLMTSIVAPLEVFRRFIWNFFRLENEHLNNCGKFRAVRDISIAPIESSDQTQILRMMDDENGVLNRGKRKGGGKKQGNVKEEKKALLKEETIDIDISNAS</sequence>
<accession>A0AAD9RA10</accession>
<reference evidence="10" key="1">
    <citation type="submission" date="2021-08" db="EMBL/GenBank/DDBJ databases">
        <authorList>
            <person name="Misof B."/>
            <person name="Oliver O."/>
            <person name="Podsiadlowski L."/>
            <person name="Donath A."/>
            <person name="Peters R."/>
            <person name="Mayer C."/>
            <person name="Rust J."/>
            <person name="Gunkel S."/>
            <person name="Lesny P."/>
            <person name="Martin S."/>
            <person name="Oeyen J.P."/>
            <person name="Petersen M."/>
            <person name="Panagiotis P."/>
            <person name="Wilbrandt J."/>
            <person name="Tanja T."/>
        </authorList>
    </citation>
    <scope>NUCLEOTIDE SEQUENCE</scope>
    <source>
        <strain evidence="10">GBR_01_08_01A</strain>
        <tissue evidence="10">Thorax + abdomen</tissue>
    </source>
</reference>
<evidence type="ECO:0000259" key="8">
    <source>
        <dbReference type="PROSITE" id="PS51380"/>
    </source>
</evidence>
<evidence type="ECO:0000313" key="11">
    <source>
        <dbReference type="Proteomes" id="UP001258017"/>
    </source>
</evidence>
<evidence type="ECO:0000256" key="3">
    <source>
        <dbReference type="ARBA" id="ARBA00022692"/>
    </source>
</evidence>
<evidence type="ECO:0008006" key="12">
    <source>
        <dbReference type="Google" id="ProtNLM"/>
    </source>
</evidence>
<keyword evidence="6" id="KW-0175">Coiled coil</keyword>
<comment type="caution">
    <text evidence="10">The sequence shown here is derived from an EMBL/GenBank/DDBJ whole genome shotgun (WGS) entry which is preliminary data.</text>
</comment>
<dbReference type="Pfam" id="PF03105">
    <property type="entry name" value="SPX"/>
    <property type="match status" value="3"/>
</dbReference>
<keyword evidence="4 7" id="KW-1133">Transmembrane helix</keyword>
<organism evidence="10 11">
    <name type="scientific">Odynerus spinipes</name>
    <dbReference type="NCBI Taxonomy" id="1348599"/>
    <lineage>
        <taxon>Eukaryota</taxon>
        <taxon>Metazoa</taxon>
        <taxon>Ecdysozoa</taxon>
        <taxon>Arthropoda</taxon>
        <taxon>Hexapoda</taxon>
        <taxon>Insecta</taxon>
        <taxon>Pterygota</taxon>
        <taxon>Neoptera</taxon>
        <taxon>Endopterygota</taxon>
        <taxon>Hymenoptera</taxon>
        <taxon>Apocrita</taxon>
        <taxon>Aculeata</taxon>
        <taxon>Vespoidea</taxon>
        <taxon>Vespidae</taxon>
        <taxon>Eumeninae</taxon>
        <taxon>Odynerus</taxon>
    </lineage>
</organism>
<feature type="domain" description="EXS" evidence="8">
    <location>
        <begin position="393"/>
        <end position="597"/>
    </location>
</feature>
<feature type="transmembrane region" description="Helical" evidence="7">
    <location>
        <begin position="299"/>
        <end position="319"/>
    </location>
</feature>
<gene>
    <name evidence="10" type="ORF">KPH14_007224</name>
</gene>
<evidence type="ECO:0000256" key="6">
    <source>
        <dbReference type="SAM" id="Coils"/>
    </source>
</evidence>
<dbReference type="Proteomes" id="UP001258017">
    <property type="component" value="Unassembled WGS sequence"/>
</dbReference>
<reference evidence="10" key="2">
    <citation type="journal article" date="2023" name="Commun. Biol.">
        <title>Intrasexual cuticular hydrocarbon dimorphism in a wasp sheds light on hydrocarbon biosynthesis genes in Hymenoptera.</title>
        <authorList>
            <person name="Moris V.C."/>
            <person name="Podsiadlowski L."/>
            <person name="Martin S."/>
            <person name="Oeyen J.P."/>
            <person name="Donath A."/>
            <person name="Petersen M."/>
            <person name="Wilbrandt J."/>
            <person name="Misof B."/>
            <person name="Liedtke D."/>
            <person name="Thamm M."/>
            <person name="Scheiner R."/>
            <person name="Schmitt T."/>
            <person name="Niehuis O."/>
        </authorList>
    </citation>
    <scope>NUCLEOTIDE SEQUENCE</scope>
    <source>
        <strain evidence="10">GBR_01_08_01A</strain>
    </source>
</reference>
<dbReference type="EMBL" id="JAIFRP010004408">
    <property type="protein sequence ID" value="KAK2575850.1"/>
    <property type="molecule type" value="Genomic_DNA"/>
</dbReference>
<dbReference type="AlphaFoldDB" id="A0AAD9RA10"/>
<feature type="coiled-coil region" evidence="6">
    <location>
        <begin position="110"/>
        <end position="137"/>
    </location>
</feature>
<evidence type="ECO:0000256" key="4">
    <source>
        <dbReference type="ARBA" id="ARBA00022989"/>
    </source>
</evidence>
<dbReference type="GO" id="GO:0005886">
    <property type="term" value="C:plasma membrane"/>
    <property type="evidence" value="ECO:0007669"/>
    <property type="project" value="TreeGrafter"/>
</dbReference>
<name>A0AAD9RA10_9HYME</name>
<dbReference type="GO" id="GO:0005794">
    <property type="term" value="C:Golgi apparatus"/>
    <property type="evidence" value="ECO:0007669"/>
    <property type="project" value="TreeGrafter"/>
</dbReference>
<comment type="similarity">
    <text evidence="2">Belongs to the SYG1 (TC 2.A.94) family.</text>
</comment>
<keyword evidence="3 7" id="KW-0812">Transmembrane</keyword>
<evidence type="ECO:0000256" key="1">
    <source>
        <dbReference type="ARBA" id="ARBA00004141"/>
    </source>
</evidence>
<evidence type="ECO:0000313" key="10">
    <source>
        <dbReference type="EMBL" id="KAK2575850.1"/>
    </source>
</evidence>
<comment type="subcellular location">
    <subcellularLocation>
        <location evidence="1">Membrane</location>
        <topology evidence="1">Multi-pass membrane protein</topology>
    </subcellularLocation>
</comment>
<dbReference type="PANTHER" id="PTHR10783">
    <property type="entry name" value="XENOTROPIC AND POLYTROPIC RETROVIRUS RECEPTOR 1-RELATED"/>
    <property type="match status" value="1"/>
</dbReference>
<evidence type="ECO:0000256" key="7">
    <source>
        <dbReference type="SAM" id="Phobius"/>
    </source>
</evidence>
<dbReference type="Pfam" id="PF03124">
    <property type="entry name" value="EXS"/>
    <property type="match status" value="1"/>
</dbReference>
<dbReference type="InterPro" id="IPR004331">
    <property type="entry name" value="SPX_dom"/>
</dbReference>
<proteinExistence type="inferred from homology"/>
<evidence type="ECO:0000259" key="9">
    <source>
        <dbReference type="PROSITE" id="PS51382"/>
    </source>
</evidence>
<protein>
    <recommendedName>
        <fullName evidence="12">Xenotropic and polytropic retrovirus receptor 1</fullName>
    </recommendedName>
</protein>
<feature type="transmembrane region" description="Helical" evidence="7">
    <location>
        <begin position="506"/>
        <end position="528"/>
    </location>
</feature>
<feature type="transmembrane region" description="Helical" evidence="7">
    <location>
        <begin position="367"/>
        <end position="386"/>
    </location>
</feature>
<dbReference type="GO" id="GO:0016036">
    <property type="term" value="P:cellular response to phosphate starvation"/>
    <property type="evidence" value="ECO:0007669"/>
    <property type="project" value="TreeGrafter"/>
</dbReference>
<keyword evidence="11" id="KW-1185">Reference proteome</keyword>
<dbReference type="InterPro" id="IPR004342">
    <property type="entry name" value="EXS_C"/>
</dbReference>
<feature type="domain" description="SPX" evidence="9">
    <location>
        <begin position="41"/>
        <end position="208"/>
    </location>
</feature>
<keyword evidence="5 7" id="KW-0472">Membrane</keyword>
<dbReference type="PROSITE" id="PS51382">
    <property type="entry name" value="SPX"/>
    <property type="match status" value="1"/>
</dbReference>
<dbReference type="PANTHER" id="PTHR10783:SF127">
    <property type="entry name" value="LD30826P-RELATED"/>
    <property type="match status" value="1"/>
</dbReference>
<dbReference type="GO" id="GO:0000822">
    <property type="term" value="F:inositol hexakisphosphate binding"/>
    <property type="evidence" value="ECO:0007669"/>
    <property type="project" value="TreeGrafter"/>
</dbReference>
<dbReference type="CDD" id="cd14477">
    <property type="entry name" value="SPX_XPR1_like"/>
    <property type="match status" value="1"/>
</dbReference>
<dbReference type="GO" id="GO:0006817">
    <property type="term" value="P:phosphate ion transport"/>
    <property type="evidence" value="ECO:0007669"/>
    <property type="project" value="TreeGrafter"/>
</dbReference>